<sequence length="218" mass="22811">MKKLFNLKRLANALSVGLMAVSGLAWSQTAPSPDTSEKAKPAASAKKAVTKKVQAKKEPVKPARAALKLDAINLAVAAEAADAALTPDELDIASRVYIGKLPCELGANVTLSADEKNPGYFHVVGKNFKYYMFPVATTTGAIRLEDRKAGAVWLQLANKSMLMNNKLGTRLADECASPAQVAVADALKLNPVSVFDAPKPALPAASSAQAEAEAAPAK</sequence>
<keyword evidence="4" id="KW-1185">Reference proteome</keyword>
<feature type="region of interest" description="Disordered" evidence="1">
    <location>
        <begin position="29"/>
        <end position="54"/>
    </location>
</feature>
<accession>A0A6H2H737</accession>
<dbReference type="Proteomes" id="UP000502041">
    <property type="component" value="Chromosome"/>
</dbReference>
<feature type="signal peptide" evidence="2">
    <location>
        <begin position="1"/>
        <end position="27"/>
    </location>
</feature>
<reference evidence="3 4" key="1">
    <citation type="submission" date="2020-04" db="EMBL/GenBank/DDBJ databases">
        <title>Complete genome of a Psychrophilic, Marine, Gas Vacuolate Bacterium Polaromonas vacuolata KCTC 22033T.</title>
        <authorList>
            <person name="Hwang K."/>
            <person name="Kim K.M."/>
        </authorList>
    </citation>
    <scope>NUCLEOTIDE SEQUENCE [LARGE SCALE GENOMIC DNA]</scope>
    <source>
        <strain evidence="3 4">KCTC 22033</strain>
    </source>
</reference>
<evidence type="ECO:0000256" key="2">
    <source>
        <dbReference type="SAM" id="SignalP"/>
    </source>
</evidence>
<dbReference type="AlphaFoldDB" id="A0A6H2H737"/>
<feature type="chain" id="PRO_5026323272" evidence="2">
    <location>
        <begin position="28"/>
        <end position="218"/>
    </location>
</feature>
<dbReference type="KEGG" id="pvac:HC248_00961"/>
<keyword evidence="2" id="KW-0732">Signal</keyword>
<dbReference type="RefSeq" id="WP_168921512.1">
    <property type="nucleotide sequence ID" value="NZ_CP051461.1"/>
</dbReference>
<evidence type="ECO:0000256" key="1">
    <source>
        <dbReference type="SAM" id="MobiDB-lite"/>
    </source>
</evidence>
<name>A0A6H2H737_9BURK</name>
<protein>
    <submittedName>
        <fullName evidence="3">Uncharacterized protein</fullName>
    </submittedName>
</protein>
<organism evidence="3 4">
    <name type="scientific">Polaromonas vacuolata</name>
    <dbReference type="NCBI Taxonomy" id="37448"/>
    <lineage>
        <taxon>Bacteria</taxon>
        <taxon>Pseudomonadati</taxon>
        <taxon>Pseudomonadota</taxon>
        <taxon>Betaproteobacteria</taxon>
        <taxon>Burkholderiales</taxon>
        <taxon>Comamonadaceae</taxon>
        <taxon>Polaromonas</taxon>
    </lineage>
</organism>
<evidence type="ECO:0000313" key="3">
    <source>
        <dbReference type="EMBL" id="QJC55679.1"/>
    </source>
</evidence>
<dbReference type="EMBL" id="CP051461">
    <property type="protein sequence ID" value="QJC55679.1"/>
    <property type="molecule type" value="Genomic_DNA"/>
</dbReference>
<gene>
    <name evidence="3" type="ORF">HC248_00961</name>
</gene>
<proteinExistence type="predicted"/>
<evidence type="ECO:0000313" key="4">
    <source>
        <dbReference type="Proteomes" id="UP000502041"/>
    </source>
</evidence>